<dbReference type="WBParaSite" id="maker-unitig_7469-snap-gene-0.2-mRNA-1">
    <property type="protein sequence ID" value="maker-unitig_7469-snap-gene-0.2-mRNA-1"/>
    <property type="gene ID" value="maker-unitig_7469-snap-gene-0.2"/>
</dbReference>
<accession>A0A1I8FUH0</accession>
<name>A0A1I8FUH0_9PLAT</name>
<dbReference type="PANTHER" id="PTHR23086">
    <property type="entry name" value="PHOSPHATIDYLINOSITOL-4-PHOSPHATE 5-KINASE"/>
    <property type="match status" value="1"/>
</dbReference>
<evidence type="ECO:0000313" key="2">
    <source>
        <dbReference type="WBParaSite" id="maker-unitig_7469-snap-gene-0.2-mRNA-1"/>
    </source>
</evidence>
<reference evidence="2" key="1">
    <citation type="submission" date="2016-11" db="UniProtKB">
        <authorList>
            <consortium name="WormBaseParasite"/>
        </authorList>
    </citation>
    <scope>IDENTIFICATION</scope>
</reference>
<protein>
    <submittedName>
        <fullName evidence="2">PIPK domain-containing protein</fullName>
    </submittedName>
</protein>
<dbReference type="AlphaFoldDB" id="A0A1I8FUH0"/>
<keyword evidence="1" id="KW-1185">Reference proteome</keyword>
<sequence length="258" mass="29361">TIEASRQPTFVVFRRKWCSNQFADVVDPREDCRMRPGCLPPRLLQLRPRCPQECCRELLKGGLLLKLGCSARMEISLVEGPHEMDIHVKKSRKVKGVRQKLKLFRANEPLKSVIMWGISYSFEQLNHVNKRTMLLPDDFKSYLKVKVDNHLFNKDNMPSRFQFKEYCPLVFADLRAKFGVADSADLLSSWTNAHSRTGTARSPGLMLASCAPQKSAIRAPPDHLRGGGTAATLLPAQYLAIVHRATVEDTDYYLLMMR</sequence>
<evidence type="ECO:0000313" key="1">
    <source>
        <dbReference type="Proteomes" id="UP000095280"/>
    </source>
</evidence>
<dbReference type="GO" id="GO:0046854">
    <property type="term" value="P:phosphatidylinositol phosphate biosynthetic process"/>
    <property type="evidence" value="ECO:0007669"/>
    <property type="project" value="TreeGrafter"/>
</dbReference>
<dbReference type="Gene3D" id="3.30.800.10">
    <property type="entry name" value="Phosphatidylinositol Phosphate Kinase II Beta"/>
    <property type="match status" value="1"/>
</dbReference>
<dbReference type="GO" id="GO:0016309">
    <property type="term" value="F:1-phosphatidylinositol-5-phosphate 4-kinase activity"/>
    <property type="evidence" value="ECO:0007669"/>
    <property type="project" value="TreeGrafter"/>
</dbReference>
<dbReference type="Proteomes" id="UP000095280">
    <property type="component" value="Unplaced"/>
</dbReference>
<dbReference type="GO" id="GO:0016308">
    <property type="term" value="F:1-phosphatidylinositol-4-phosphate 5-kinase activity"/>
    <property type="evidence" value="ECO:0007669"/>
    <property type="project" value="TreeGrafter"/>
</dbReference>
<dbReference type="PANTHER" id="PTHR23086:SF8">
    <property type="entry name" value="PHOSPHATIDYLINOSITOL 5-PHOSPHATE 4-KINASE, ISOFORM A"/>
    <property type="match status" value="1"/>
</dbReference>
<dbReference type="InterPro" id="IPR027484">
    <property type="entry name" value="PInositol-4-P-5-kinase_N"/>
</dbReference>
<dbReference type="InterPro" id="IPR023610">
    <property type="entry name" value="PInositol-4/5-P-5/4-kinase"/>
</dbReference>
<dbReference type="SUPFAM" id="SSF56104">
    <property type="entry name" value="SAICAR synthase-like"/>
    <property type="match status" value="1"/>
</dbReference>
<organism evidence="1 2">
    <name type="scientific">Macrostomum lignano</name>
    <dbReference type="NCBI Taxonomy" id="282301"/>
    <lineage>
        <taxon>Eukaryota</taxon>
        <taxon>Metazoa</taxon>
        <taxon>Spiralia</taxon>
        <taxon>Lophotrochozoa</taxon>
        <taxon>Platyhelminthes</taxon>
        <taxon>Rhabditophora</taxon>
        <taxon>Macrostomorpha</taxon>
        <taxon>Macrostomida</taxon>
        <taxon>Macrostomidae</taxon>
        <taxon>Macrostomum</taxon>
    </lineage>
</organism>
<dbReference type="GO" id="GO:0005886">
    <property type="term" value="C:plasma membrane"/>
    <property type="evidence" value="ECO:0007669"/>
    <property type="project" value="TreeGrafter"/>
</dbReference>
<proteinExistence type="predicted"/>